<gene>
    <name evidence="2" type="ORF">BN1723_008758</name>
</gene>
<protein>
    <recommendedName>
        <fullName evidence="1">Tyrosine specific protein phosphatases domain-containing protein</fullName>
    </recommendedName>
</protein>
<name>A0A0G4KIM6_VERLO</name>
<dbReference type="SUPFAM" id="SSF52799">
    <property type="entry name" value="(Phosphotyrosine protein) phosphatases II"/>
    <property type="match status" value="1"/>
</dbReference>
<dbReference type="AlphaFoldDB" id="A0A0G4KIM6"/>
<feature type="domain" description="Tyrosine specific protein phosphatases" evidence="1">
    <location>
        <begin position="170"/>
        <end position="207"/>
    </location>
</feature>
<dbReference type="InterPro" id="IPR029021">
    <property type="entry name" value="Prot-tyrosine_phosphatase-like"/>
</dbReference>
<accession>A0A0G4KIM6</accession>
<dbReference type="InterPro" id="IPR000387">
    <property type="entry name" value="Tyr_Pase_dom"/>
</dbReference>
<reference evidence="3" key="1">
    <citation type="submission" date="2015-05" db="EMBL/GenBank/DDBJ databases">
        <authorList>
            <person name="Fogelqvist Johan"/>
        </authorList>
    </citation>
    <scope>NUCLEOTIDE SEQUENCE [LARGE SCALE GENOMIC DNA]</scope>
</reference>
<organism evidence="2 3">
    <name type="scientific">Verticillium longisporum</name>
    <name type="common">Verticillium dahliae var. longisporum</name>
    <dbReference type="NCBI Taxonomy" id="100787"/>
    <lineage>
        <taxon>Eukaryota</taxon>
        <taxon>Fungi</taxon>
        <taxon>Dikarya</taxon>
        <taxon>Ascomycota</taxon>
        <taxon>Pezizomycotina</taxon>
        <taxon>Sordariomycetes</taxon>
        <taxon>Hypocreomycetidae</taxon>
        <taxon>Glomerellales</taxon>
        <taxon>Plectosphaerellaceae</taxon>
        <taxon>Verticillium</taxon>
    </lineage>
</organism>
<dbReference type="InterPro" id="IPR016130">
    <property type="entry name" value="Tyr_Pase_AS"/>
</dbReference>
<dbReference type="Proteomes" id="UP000045706">
    <property type="component" value="Unassembled WGS sequence"/>
</dbReference>
<evidence type="ECO:0000313" key="3">
    <source>
        <dbReference type="Proteomes" id="UP000045706"/>
    </source>
</evidence>
<dbReference type="GO" id="GO:0004721">
    <property type="term" value="F:phosphoprotein phosphatase activity"/>
    <property type="evidence" value="ECO:0007669"/>
    <property type="project" value="InterPro"/>
</dbReference>
<dbReference type="Pfam" id="PF13350">
    <property type="entry name" value="Y_phosphatase3"/>
    <property type="match status" value="1"/>
</dbReference>
<sequence length="292" mass="32836">MSASASVTSILNLRDVGATVNNFLGARRLREGLLFRSARPDEASSEDRARLKDDIGIKTVVDLRTKTEHLKQMQKRQPLHQPGPAAAIQTNDELAQSVKIPGLHYVNVSLAGKGLERHLAWQLSWWNLFQLMFYHIIGQRVKVMAIMGREVLQVRGLIGLGLDTLDYCHGETVQVLRTFLDQQALPSLVHCTQGKDRTGLIIALVLMILDVPIPAIEHDYALTDAALNADQDVRFKEIQEVGLSKSWGRTDPNMIKAIAEHITTHYGGLDQYLDLIGFDQDQRDRLREILLY</sequence>
<proteinExistence type="predicted"/>
<dbReference type="PANTHER" id="PTHR31126:SF1">
    <property type="entry name" value="TYROSINE SPECIFIC PROTEIN PHOSPHATASES DOMAIN-CONTAINING PROTEIN"/>
    <property type="match status" value="1"/>
</dbReference>
<dbReference type="Gene3D" id="3.90.190.10">
    <property type="entry name" value="Protein tyrosine phosphatase superfamily"/>
    <property type="match status" value="1"/>
</dbReference>
<evidence type="ECO:0000313" key="2">
    <source>
        <dbReference type="EMBL" id="CRK01426.1"/>
    </source>
</evidence>
<dbReference type="EMBL" id="CVQI01000780">
    <property type="protein sequence ID" value="CRK01426.1"/>
    <property type="molecule type" value="Genomic_DNA"/>
</dbReference>
<evidence type="ECO:0000259" key="1">
    <source>
        <dbReference type="PROSITE" id="PS50056"/>
    </source>
</evidence>
<dbReference type="PROSITE" id="PS00383">
    <property type="entry name" value="TYR_PHOSPHATASE_1"/>
    <property type="match status" value="1"/>
</dbReference>
<dbReference type="PANTHER" id="PTHR31126">
    <property type="entry name" value="TYROSINE-PROTEIN PHOSPHATASE"/>
    <property type="match status" value="1"/>
</dbReference>
<dbReference type="PROSITE" id="PS50056">
    <property type="entry name" value="TYR_PHOSPHATASE_2"/>
    <property type="match status" value="1"/>
</dbReference>
<dbReference type="InterPro" id="IPR026893">
    <property type="entry name" value="Tyr/Ser_Pase_IphP-type"/>
</dbReference>